<dbReference type="Proteomes" id="UP000887013">
    <property type="component" value="Unassembled WGS sequence"/>
</dbReference>
<keyword evidence="3" id="KW-1185">Reference proteome</keyword>
<feature type="compositionally biased region" description="Basic and acidic residues" evidence="1">
    <location>
        <begin position="44"/>
        <end position="58"/>
    </location>
</feature>
<proteinExistence type="predicted"/>
<feature type="region of interest" description="Disordered" evidence="1">
    <location>
        <begin position="44"/>
        <end position="63"/>
    </location>
</feature>
<organism evidence="2 3">
    <name type="scientific">Nephila pilipes</name>
    <name type="common">Giant wood spider</name>
    <name type="synonym">Nephila maculata</name>
    <dbReference type="NCBI Taxonomy" id="299642"/>
    <lineage>
        <taxon>Eukaryota</taxon>
        <taxon>Metazoa</taxon>
        <taxon>Ecdysozoa</taxon>
        <taxon>Arthropoda</taxon>
        <taxon>Chelicerata</taxon>
        <taxon>Arachnida</taxon>
        <taxon>Araneae</taxon>
        <taxon>Araneomorphae</taxon>
        <taxon>Entelegynae</taxon>
        <taxon>Araneoidea</taxon>
        <taxon>Nephilidae</taxon>
        <taxon>Nephila</taxon>
    </lineage>
</organism>
<gene>
    <name evidence="2" type="ORF">NPIL_653921</name>
</gene>
<evidence type="ECO:0000256" key="1">
    <source>
        <dbReference type="SAM" id="MobiDB-lite"/>
    </source>
</evidence>
<protein>
    <submittedName>
        <fullName evidence="2">Uncharacterized protein</fullName>
    </submittedName>
</protein>
<dbReference type="AlphaFoldDB" id="A0A8X6NZU4"/>
<sequence>MFHIKIFFHSRFRNERLKPPVFYTFADPVMISFSSWGQIEVRDGEAAPRRNAPHDRDTQGVSCEGQVPRPAAGFMVPSHIILLMTKEFNFISFVSLSLGSRVISRNNLTRAPFIHNHN</sequence>
<dbReference type="EMBL" id="BMAW01014644">
    <property type="protein sequence ID" value="GFT39860.1"/>
    <property type="molecule type" value="Genomic_DNA"/>
</dbReference>
<accession>A0A8X6NZU4</accession>
<evidence type="ECO:0000313" key="2">
    <source>
        <dbReference type="EMBL" id="GFT39860.1"/>
    </source>
</evidence>
<comment type="caution">
    <text evidence="2">The sequence shown here is derived from an EMBL/GenBank/DDBJ whole genome shotgun (WGS) entry which is preliminary data.</text>
</comment>
<evidence type="ECO:0000313" key="3">
    <source>
        <dbReference type="Proteomes" id="UP000887013"/>
    </source>
</evidence>
<reference evidence="2" key="1">
    <citation type="submission" date="2020-08" db="EMBL/GenBank/DDBJ databases">
        <title>Multicomponent nature underlies the extraordinary mechanical properties of spider dragline silk.</title>
        <authorList>
            <person name="Kono N."/>
            <person name="Nakamura H."/>
            <person name="Mori M."/>
            <person name="Yoshida Y."/>
            <person name="Ohtoshi R."/>
            <person name="Malay A.D."/>
            <person name="Moran D.A.P."/>
            <person name="Tomita M."/>
            <person name="Numata K."/>
            <person name="Arakawa K."/>
        </authorList>
    </citation>
    <scope>NUCLEOTIDE SEQUENCE</scope>
</reference>
<name>A0A8X6NZU4_NEPPI</name>